<feature type="binding site" description="in other chain" evidence="7">
    <location>
        <position position="91"/>
    </location>
    <ligand>
        <name>5-phospho-alpha-D-ribose 1-diphosphate</name>
        <dbReference type="ChEBI" id="CHEBI:58017"/>
        <note>ligand shared between dimeric partners</note>
    </ligand>
</feature>
<keyword evidence="4 7" id="KW-0808">Transferase</keyword>
<evidence type="ECO:0000256" key="6">
    <source>
        <dbReference type="ARBA" id="ARBA00022975"/>
    </source>
</evidence>
<comment type="similarity">
    <text evidence="7">Belongs to the purine/pyrimidine phosphoribosyltransferase family. PyrE subfamily.</text>
</comment>
<dbReference type="CDD" id="cd06223">
    <property type="entry name" value="PRTases_typeI"/>
    <property type="match status" value="1"/>
</dbReference>
<keyword evidence="6 7" id="KW-0665">Pyrimidine biosynthesis</keyword>
<evidence type="ECO:0000256" key="7">
    <source>
        <dbReference type="HAMAP-Rule" id="MF_01208"/>
    </source>
</evidence>
<dbReference type="Gene3D" id="3.40.50.2020">
    <property type="match status" value="1"/>
</dbReference>
<dbReference type="NCBIfam" id="TIGR01367">
    <property type="entry name" value="pyrE_Therm"/>
    <property type="match status" value="1"/>
</dbReference>
<reference evidence="9 10" key="1">
    <citation type="submission" date="2018-08" db="EMBL/GenBank/DDBJ databases">
        <title>Draft genome of candidate division NPL-UPA2 bacterium Unc8 that adapted to ultra-basic serpentinizing groundwater.</title>
        <authorList>
            <person name="Ishii S."/>
            <person name="Suzuki S."/>
            <person name="Nealson K.H."/>
        </authorList>
    </citation>
    <scope>NUCLEOTIDE SEQUENCE [LARGE SCALE GENOMIC DNA]</scope>
    <source>
        <strain evidence="9">Unc8</strain>
    </source>
</reference>
<evidence type="ECO:0000256" key="4">
    <source>
        <dbReference type="ARBA" id="ARBA00022679"/>
    </source>
</evidence>
<dbReference type="Proteomes" id="UP000266287">
    <property type="component" value="Unassembled WGS sequence"/>
</dbReference>
<dbReference type="PANTHER" id="PTHR19278:SF9">
    <property type="entry name" value="URIDINE 5'-MONOPHOSPHATE SYNTHASE"/>
    <property type="match status" value="1"/>
</dbReference>
<sequence>MTEEEVLLILEKTGALLKGHFRLSSGLHGSEYVQMALVLSYPAYASRLGEALAQRFASKKIDIVIGPALGGIILSYEVGRALGKRAIFAEKENGIFKLRRGFYVQKGENVLVVEDVTTTGGSALEIVTLIKELGGVIAGVGSLVDRSTEGSQLLALNHQALIHLSLESYRQEECPLCKEGIPVEKPGSG</sequence>
<dbReference type="GO" id="GO:0000287">
    <property type="term" value="F:magnesium ion binding"/>
    <property type="evidence" value="ECO:0007669"/>
    <property type="project" value="UniProtKB-UniRule"/>
</dbReference>
<dbReference type="GO" id="GO:0044205">
    <property type="term" value="P:'de novo' UMP biosynthetic process"/>
    <property type="evidence" value="ECO:0007669"/>
    <property type="project" value="UniProtKB-UniRule"/>
</dbReference>
<evidence type="ECO:0000256" key="5">
    <source>
        <dbReference type="ARBA" id="ARBA00022842"/>
    </source>
</evidence>
<protein>
    <recommendedName>
        <fullName evidence="2 7">Orotate phosphoribosyltransferase</fullName>
        <shortName evidence="7">OPRT</shortName>
        <shortName evidence="7">OPRTase</shortName>
        <ecNumber evidence="2 7">2.4.2.10</ecNumber>
    </recommendedName>
</protein>
<name>A0A399FVK7_UNCN2</name>
<feature type="binding site" evidence="7">
    <location>
        <position position="146"/>
    </location>
    <ligand>
        <name>orotate</name>
        <dbReference type="ChEBI" id="CHEBI:30839"/>
    </ligand>
</feature>
<keyword evidence="3 7" id="KW-0328">Glycosyltransferase</keyword>
<dbReference type="InterPro" id="IPR023031">
    <property type="entry name" value="OPRT"/>
</dbReference>
<dbReference type="AlphaFoldDB" id="A0A399FVK7"/>
<dbReference type="Pfam" id="PF00156">
    <property type="entry name" value="Pribosyltran"/>
    <property type="match status" value="1"/>
</dbReference>
<feature type="binding site" description="in other chain" evidence="7">
    <location>
        <begin position="114"/>
        <end position="122"/>
    </location>
    <ligand>
        <name>5-phospho-alpha-D-ribose 1-diphosphate</name>
        <dbReference type="ChEBI" id="CHEBI:58017"/>
        <note>ligand shared between dimeric partners</note>
    </ligand>
</feature>
<dbReference type="PANTHER" id="PTHR19278">
    <property type="entry name" value="OROTATE PHOSPHORIBOSYLTRANSFERASE"/>
    <property type="match status" value="1"/>
</dbReference>
<evidence type="ECO:0000259" key="8">
    <source>
        <dbReference type="Pfam" id="PF00156"/>
    </source>
</evidence>
<dbReference type="InterPro" id="IPR006273">
    <property type="entry name" value="Orotate_PRibTrfase_bac"/>
</dbReference>
<comment type="pathway">
    <text evidence="1 7">Pyrimidine metabolism; UMP biosynthesis via de novo pathway; UMP from orotate: step 1/2.</text>
</comment>
<dbReference type="GO" id="GO:0019856">
    <property type="term" value="P:pyrimidine nucleobase biosynthetic process"/>
    <property type="evidence" value="ECO:0007669"/>
    <property type="project" value="InterPro"/>
</dbReference>
<comment type="caution">
    <text evidence="7">Lacks conserved residue(s) required for the propagation of feature annotation.</text>
</comment>
<organism evidence="9 10">
    <name type="scientific">candidate division NPL-UPA2 bacterium Unc8</name>
    <dbReference type="NCBI Taxonomy" id="1980939"/>
    <lineage>
        <taxon>Bacteria</taxon>
    </lineage>
</organism>
<gene>
    <name evidence="7" type="primary">pyrE</name>
    <name evidence="9" type="ORF">B9J77_03560</name>
</gene>
<feature type="domain" description="Phosphoribosyltransferase" evidence="8">
    <location>
        <begin position="42"/>
        <end position="148"/>
    </location>
</feature>
<dbReference type="EMBL" id="NDHY01000006">
    <property type="protein sequence ID" value="RII00214.1"/>
    <property type="molecule type" value="Genomic_DNA"/>
</dbReference>
<feature type="binding site" evidence="7">
    <location>
        <position position="118"/>
    </location>
    <ligand>
        <name>orotate</name>
        <dbReference type="ChEBI" id="CHEBI:30839"/>
    </ligand>
</feature>
<comment type="cofactor">
    <cofactor evidence="7">
        <name>Mg(2+)</name>
        <dbReference type="ChEBI" id="CHEBI:18420"/>
    </cofactor>
</comment>
<evidence type="ECO:0000313" key="9">
    <source>
        <dbReference type="EMBL" id="RII00214.1"/>
    </source>
</evidence>
<evidence type="ECO:0000313" key="10">
    <source>
        <dbReference type="Proteomes" id="UP000266287"/>
    </source>
</evidence>
<dbReference type="HAMAP" id="MF_01208">
    <property type="entry name" value="PyrE"/>
    <property type="match status" value="1"/>
</dbReference>
<evidence type="ECO:0000256" key="2">
    <source>
        <dbReference type="ARBA" id="ARBA00011971"/>
    </source>
</evidence>
<evidence type="ECO:0000256" key="3">
    <source>
        <dbReference type="ARBA" id="ARBA00022676"/>
    </source>
</evidence>
<dbReference type="UniPathway" id="UPA00070">
    <property type="reaction ID" value="UER00119"/>
</dbReference>
<accession>A0A399FVK7</accession>
<dbReference type="GO" id="GO:0004588">
    <property type="term" value="F:orotate phosphoribosyltransferase activity"/>
    <property type="evidence" value="ECO:0007669"/>
    <property type="project" value="UniProtKB-UniRule"/>
</dbReference>
<dbReference type="InterPro" id="IPR000836">
    <property type="entry name" value="PRTase_dom"/>
</dbReference>
<dbReference type="InterPro" id="IPR029057">
    <property type="entry name" value="PRTase-like"/>
</dbReference>
<comment type="function">
    <text evidence="7">Catalyzes the transfer of a ribosyl phosphate group from 5-phosphoribose 1-diphosphate to orotate, leading to the formation of orotidine monophosphate (OMP).</text>
</comment>
<comment type="caution">
    <text evidence="9">The sequence shown here is derived from an EMBL/GenBank/DDBJ whole genome shotgun (WGS) entry which is preliminary data.</text>
</comment>
<proteinExistence type="inferred from homology"/>
<dbReference type="EC" id="2.4.2.10" evidence="2 7"/>
<dbReference type="SUPFAM" id="SSF53271">
    <property type="entry name" value="PRTase-like"/>
    <property type="match status" value="1"/>
</dbReference>
<comment type="subunit">
    <text evidence="7">Homodimer.</text>
</comment>
<keyword evidence="5 7" id="KW-0460">Magnesium</keyword>
<evidence type="ECO:0000256" key="1">
    <source>
        <dbReference type="ARBA" id="ARBA00004889"/>
    </source>
</evidence>
<comment type="catalytic activity">
    <reaction evidence="7">
        <text>orotidine 5'-phosphate + diphosphate = orotate + 5-phospho-alpha-D-ribose 1-diphosphate</text>
        <dbReference type="Rhea" id="RHEA:10380"/>
        <dbReference type="ChEBI" id="CHEBI:30839"/>
        <dbReference type="ChEBI" id="CHEBI:33019"/>
        <dbReference type="ChEBI" id="CHEBI:57538"/>
        <dbReference type="ChEBI" id="CHEBI:58017"/>
        <dbReference type="EC" id="2.4.2.10"/>
    </reaction>
</comment>